<dbReference type="RefSeq" id="WP_084035878.1">
    <property type="nucleotide sequence ID" value="NZ_CP066007.1"/>
</dbReference>
<keyword evidence="2 5" id="KW-0378">Hydrolase</keyword>
<protein>
    <submittedName>
        <fullName evidence="5">Allophanate hydrolase subunit 1</fullName>
    </submittedName>
</protein>
<dbReference type="GeneID" id="92759677"/>
<evidence type="ECO:0000313" key="6">
    <source>
        <dbReference type="Proteomes" id="UP000596145"/>
    </source>
</evidence>
<dbReference type="SMART" id="SM00796">
    <property type="entry name" value="AHS1"/>
    <property type="match status" value="1"/>
</dbReference>
<gene>
    <name evidence="5" type="ORF">I6I10_11520</name>
</gene>
<dbReference type="Gene3D" id="2.40.100.10">
    <property type="entry name" value="Cyclophilin-like"/>
    <property type="match status" value="1"/>
</dbReference>
<dbReference type="GO" id="GO:0005524">
    <property type="term" value="F:ATP binding"/>
    <property type="evidence" value="ECO:0007669"/>
    <property type="project" value="UniProtKB-KW"/>
</dbReference>
<name>A0A7T4JUP8_9CORY</name>
<dbReference type="Proteomes" id="UP000596145">
    <property type="component" value="Chromosome"/>
</dbReference>
<dbReference type="Pfam" id="PF02682">
    <property type="entry name" value="CT_C_D"/>
    <property type="match status" value="1"/>
</dbReference>
<keyword evidence="3" id="KW-0067">ATP-binding</keyword>
<reference evidence="5 6" key="1">
    <citation type="submission" date="2020-12" db="EMBL/GenBank/DDBJ databases">
        <title>FDA dAtabase for Regulatory Grade micrObial Sequences (FDA-ARGOS): Supporting development and validation of Infectious Disease Dx tests.</title>
        <authorList>
            <person name="Sproer C."/>
            <person name="Gronow S."/>
            <person name="Severitt S."/>
            <person name="Schroder I."/>
            <person name="Tallon L."/>
            <person name="Sadzewicz L."/>
            <person name="Zhao X."/>
            <person name="Boylan J."/>
            <person name="Ott S."/>
            <person name="Bowen H."/>
            <person name="Vavikolanu K."/>
            <person name="Mehta A."/>
            <person name="Aluvathingal J."/>
            <person name="Nadendla S."/>
            <person name="Lowell S."/>
            <person name="Myers T."/>
            <person name="Yan Y."/>
            <person name="Sichtig H."/>
        </authorList>
    </citation>
    <scope>NUCLEOTIDE SEQUENCE [LARGE SCALE GENOMIC DNA]</scope>
    <source>
        <strain evidence="5 6">FDAARGOS_1053</strain>
    </source>
</reference>
<dbReference type="SUPFAM" id="SSF50891">
    <property type="entry name" value="Cyclophilin-like"/>
    <property type="match status" value="1"/>
</dbReference>
<feature type="domain" description="Carboxyltransferase" evidence="4">
    <location>
        <begin position="1"/>
        <end position="208"/>
    </location>
</feature>
<dbReference type="EMBL" id="CP066007">
    <property type="protein sequence ID" value="QQB46065.1"/>
    <property type="molecule type" value="Genomic_DNA"/>
</dbReference>
<dbReference type="InterPro" id="IPR003833">
    <property type="entry name" value="CT_C_D"/>
</dbReference>
<dbReference type="InterPro" id="IPR029000">
    <property type="entry name" value="Cyclophilin-like_dom_sf"/>
</dbReference>
<accession>A0A7T4JUP8</accession>
<dbReference type="Gene3D" id="3.30.1360.40">
    <property type="match status" value="1"/>
</dbReference>
<proteinExistence type="predicted"/>
<keyword evidence="1" id="KW-0547">Nucleotide-binding</keyword>
<dbReference type="GO" id="GO:0016787">
    <property type="term" value="F:hydrolase activity"/>
    <property type="evidence" value="ECO:0007669"/>
    <property type="project" value="UniProtKB-KW"/>
</dbReference>
<organism evidence="5 6">
    <name type="scientific">Corynebacterium glucuronolyticum</name>
    <dbReference type="NCBI Taxonomy" id="39791"/>
    <lineage>
        <taxon>Bacteria</taxon>
        <taxon>Bacillati</taxon>
        <taxon>Actinomycetota</taxon>
        <taxon>Actinomycetes</taxon>
        <taxon>Mycobacteriales</taxon>
        <taxon>Corynebacteriaceae</taxon>
        <taxon>Corynebacterium</taxon>
    </lineage>
</organism>
<dbReference type="OrthoDB" id="9768696at2"/>
<dbReference type="InterPro" id="IPR010016">
    <property type="entry name" value="PxpB"/>
</dbReference>
<dbReference type="SUPFAM" id="SSF160467">
    <property type="entry name" value="PH0987 N-terminal domain-like"/>
    <property type="match status" value="1"/>
</dbReference>
<dbReference type="PANTHER" id="PTHR34698:SF2">
    <property type="entry name" value="5-OXOPROLINASE SUBUNIT B"/>
    <property type="match status" value="1"/>
</dbReference>
<evidence type="ECO:0000256" key="1">
    <source>
        <dbReference type="ARBA" id="ARBA00022741"/>
    </source>
</evidence>
<evidence type="ECO:0000259" key="4">
    <source>
        <dbReference type="SMART" id="SM00796"/>
    </source>
</evidence>
<sequence length="221" mass="23601">MKARPCGDAAVLIDIDDAESIEAGLTVQDGVLSIHQRLKDAQQRGLEGIVDMVPAARTLLVMLDPKIQPPRDFVAKMESLHLETPAAGNLSSGEDIVTVPTVYDGPDLGTVAELWGVSADDVVSMHSGMTWKAAFGGFAPGFTYLLPTGDFPTVPRLDSPRPRIPQGSVGMAGAFSGVYPQQSPGGWQLLGHTDLAMWDTSRTPPALIRPGQLVRFEVKND</sequence>
<evidence type="ECO:0000313" key="5">
    <source>
        <dbReference type="EMBL" id="QQB46065.1"/>
    </source>
</evidence>
<evidence type="ECO:0000256" key="3">
    <source>
        <dbReference type="ARBA" id="ARBA00022840"/>
    </source>
</evidence>
<dbReference type="AlphaFoldDB" id="A0A7T4JUP8"/>
<evidence type="ECO:0000256" key="2">
    <source>
        <dbReference type="ARBA" id="ARBA00022801"/>
    </source>
</evidence>
<dbReference type="PANTHER" id="PTHR34698">
    <property type="entry name" value="5-OXOPROLINASE SUBUNIT B"/>
    <property type="match status" value="1"/>
</dbReference>